<dbReference type="InterPro" id="IPR037046">
    <property type="entry name" value="AlkA_N_sf"/>
</dbReference>
<proteinExistence type="predicted"/>
<dbReference type="SUPFAM" id="SSF46689">
    <property type="entry name" value="Homeodomain-like"/>
    <property type="match status" value="1"/>
</dbReference>
<reference evidence="16" key="1">
    <citation type="journal article" date="2019" name="Int. J. Syst. Evol. Microbiol.">
        <title>The Global Catalogue of Microorganisms (GCM) 10K type strain sequencing project: providing services to taxonomists for standard genome sequencing and annotation.</title>
        <authorList>
            <consortium name="The Broad Institute Genomics Platform"/>
            <consortium name="The Broad Institute Genome Sequencing Center for Infectious Disease"/>
            <person name="Wu L."/>
            <person name="Ma J."/>
        </authorList>
    </citation>
    <scope>NUCLEOTIDE SEQUENCE [LARGE SCALE GENOMIC DNA]</scope>
    <source>
        <strain evidence="16">CGMCC 4.7382</strain>
    </source>
</reference>
<dbReference type="RefSeq" id="WP_379870990.1">
    <property type="nucleotide sequence ID" value="NZ_JBHTBH010000004.1"/>
</dbReference>
<dbReference type="InterPro" id="IPR051912">
    <property type="entry name" value="Alkylbase_DNA_Glycosylase/TA"/>
</dbReference>
<comment type="caution">
    <text evidence="15">The sequence shown here is derived from an EMBL/GenBank/DDBJ whole genome shotgun (WGS) entry which is preliminary data.</text>
</comment>
<dbReference type="EMBL" id="JBHTBH010000004">
    <property type="protein sequence ID" value="MFC7327964.1"/>
    <property type="molecule type" value="Genomic_DNA"/>
</dbReference>
<dbReference type="Gene3D" id="3.30.310.20">
    <property type="entry name" value="DNA-3-methyladenine glycosylase AlkA, N-terminal domain"/>
    <property type="match status" value="1"/>
</dbReference>
<dbReference type="Pfam" id="PF02805">
    <property type="entry name" value="Ada_Zn_binding"/>
    <property type="match status" value="1"/>
</dbReference>
<evidence type="ECO:0000256" key="1">
    <source>
        <dbReference type="ARBA" id="ARBA00000086"/>
    </source>
</evidence>
<dbReference type="InterPro" id="IPR023170">
    <property type="entry name" value="HhH_base_excis_C"/>
</dbReference>
<dbReference type="InterPro" id="IPR009057">
    <property type="entry name" value="Homeodomain-like_sf"/>
</dbReference>
<evidence type="ECO:0000256" key="8">
    <source>
        <dbReference type="ARBA" id="ARBA00022833"/>
    </source>
</evidence>
<dbReference type="InterPro" id="IPR018062">
    <property type="entry name" value="HTH_AraC-typ_CS"/>
</dbReference>
<protein>
    <recommendedName>
        <fullName evidence="3">DNA-3-methyladenine glycosylase II</fullName>
        <ecNumber evidence="3">3.2.2.21</ecNumber>
    </recommendedName>
</protein>
<keyword evidence="16" id="KW-1185">Reference proteome</keyword>
<dbReference type="SUPFAM" id="SSF57884">
    <property type="entry name" value="Ada DNA repair protein, N-terminal domain (N-Ada 10)"/>
    <property type="match status" value="1"/>
</dbReference>
<evidence type="ECO:0000256" key="5">
    <source>
        <dbReference type="ARBA" id="ARBA00022679"/>
    </source>
</evidence>
<evidence type="ECO:0000256" key="10">
    <source>
        <dbReference type="ARBA" id="ARBA00023125"/>
    </source>
</evidence>
<evidence type="ECO:0000256" key="6">
    <source>
        <dbReference type="ARBA" id="ARBA00022723"/>
    </source>
</evidence>
<accession>A0ABW2KFK7</accession>
<dbReference type="SUPFAM" id="SSF55945">
    <property type="entry name" value="TATA-box binding protein-like"/>
    <property type="match status" value="1"/>
</dbReference>
<evidence type="ECO:0000259" key="14">
    <source>
        <dbReference type="PROSITE" id="PS01124"/>
    </source>
</evidence>
<comment type="cofactor">
    <cofactor evidence="2">
        <name>Zn(2+)</name>
        <dbReference type="ChEBI" id="CHEBI:29105"/>
    </cofactor>
</comment>
<keyword evidence="10" id="KW-0238">DNA-binding</keyword>
<dbReference type="PANTHER" id="PTHR43003:SF13">
    <property type="entry name" value="DNA-3-METHYLADENINE GLYCOSYLASE 2"/>
    <property type="match status" value="1"/>
</dbReference>
<keyword evidence="12" id="KW-0804">Transcription</keyword>
<dbReference type="InterPro" id="IPR035451">
    <property type="entry name" value="Ada-like_dom_sf"/>
</dbReference>
<evidence type="ECO:0000256" key="12">
    <source>
        <dbReference type="ARBA" id="ARBA00023163"/>
    </source>
</evidence>
<evidence type="ECO:0000256" key="7">
    <source>
        <dbReference type="ARBA" id="ARBA00022763"/>
    </source>
</evidence>
<dbReference type="CDD" id="cd00056">
    <property type="entry name" value="ENDO3c"/>
    <property type="match status" value="1"/>
</dbReference>
<feature type="domain" description="HTH araC/xylS-type" evidence="14">
    <location>
        <begin position="85"/>
        <end position="183"/>
    </location>
</feature>
<dbReference type="PANTHER" id="PTHR43003">
    <property type="entry name" value="DNA-3-METHYLADENINE GLYCOSYLASE"/>
    <property type="match status" value="1"/>
</dbReference>
<dbReference type="Pfam" id="PF00730">
    <property type="entry name" value="HhH-GPD"/>
    <property type="match status" value="1"/>
</dbReference>
<evidence type="ECO:0000256" key="9">
    <source>
        <dbReference type="ARBA" id="ARBA00023015"/>
    </source>
</evidence>
<organism evidence="15 16">
    <name type="scientific">Marinactinospora rubrisoli</name>
    <dbReference type="NCBI Taxonomy" id="2715399"/>
    <lineage>
        <taxon>Bacteria</taxon>
        <taxon>Bacillati</taxon>
        <taxon>Actinomycetota</taxon>
        <taxon>Actinomycetes</taxon>
        <taxon>Streptosporangiales</taxon>
        <taxon>Nocardiopsidaceae</taxon>
        <taxon>Marinactinospora</taxon>
    </lineage>
</organism>
<gene>
    <name evidence="15" type="ORF">ACFQRF_09435</name>
</gene>
<dbReference type="Pfam" id="PF12833">
    <property type="entry name" value="HTH_18"/>
    <property type="match status" value="1"/>
</dbReference>
<dbReference type="Pfam" id="PF06029">
    <property type="entry name" value="AlkA_N"/>
    <property type="match status" value="1"/>
</dbReference>
<evidence type="ECO:0000256" key="2">
    <source>
        <dbReference type="ARBA" id="ARBA00001947"/>
    </source>
</evidence>
<evidence type="ECO:0000256" key="4">
    <source>
        <dbReference type="ARBA" id="ARBA00022603"/>
    </source>
</evidence>
<keyword evidence="11" id="KW-0010">Activator</keyword>
<evidence type="ECO:0000256" key="11">
    <source>
        <dbReference type="ARBA" id="ARBA00023159"/>
    </source>
</evidence>
<dbReference type="InterPro" id="IPR003265">
    <property type="entry name" value="HhH-GPD_domain"/>
</dbReference>
<dbReference type="Gene3D" id="1.10.10.60">
    <property type="entry name" value="Homeodomain-like"/>
    <property type="match status" value="1"/>
</dbReference>
<dbReference type="Gene3D" id="1.10.1670.10">
    <property type="entry name" value="Helix-hairpin-Helix base-excision DNA repair enzymes (C-terminal)"/>
    <property type="match status" value="1"/>
</dbReference>
<evidence type="ECO:0000313" key="16">
    <source>
        <dbReference type="Proteomes" id="UP001596540"/>
    </source>
</evidence>
<dbReference type="SMART" id="SM01009">
    <property type="entry name" value="AlkA_N"/>
    <property type="match status" value="1"/>
</dbReference>
<dbReference type="PROSITE" id="PS01124">
    <property type="entry name" value="HTH_ARAC_FAMILY_2"/>
    <property type="match status" value="1"/>
</dbReference>
<dbReference type="InterPro" id="IPR011257">
    <property type="entry name" value="DNA_glycosylase"/>
</dbReference>
<dbReference type="Gene3D" id="1.10.340.30">
    <property type="entry name" value="Hypothetical protein, domain 2"/>
    <property type="match status" value="1"/>
</dbReference>
<keyword evidence="8" id="KW-0862">Zinc</keyword>
<dbReference type="InterPro" id="IPR010316">
    <property type="entry name" value="AlkA_N"/>
</dbReference>
<keyword evidence="5" id="KW-0808">Transferase</keyword>
<dbReference type="EC" id="3.2.2.21" evidence="3"/>
<dbReference type="SMART" id="SM00478">
    <property type="entry name" value="ENDO3c"/>
    <property type="match status" value="1"/>
</dbReference>
<dbReference type="Gene3D" id="3.40.10.10">
    <property type="entry name" value="DNA Methylphosphotriester Repair Domain"/>
    <property type="match status" value="1"/>
</dbReference>
<keyword evidence="9" id="KW-0805">Transcription regulation</keyword>
<keyword evidence="13" id="KW-0234">DNA repair</keyword>
<evidence type="ECO:0000256" key="13">
    <source>
        <dbReference type="ARBA" id="ARBA00023204"/>
    </source>
</evidence>
<keyword evidence="7" id="KW-0227">DNA damage</keyword>
<dbReference type="SMART" id="SM00342">
    <property type="entry name" value="HTH_ARAC"/>
    <property type="match status" value="1"/>
</dbReference>
<dbReference type="InterPro" id="IPR004026">
    <property type="entry name" value="Ada_DNA_repair_Zn-bd"/>
</dbReference>
<keyword evidence="4" id="KW-0489">Methyltransferase</keyword>
<keyword evidence="6" id="KW-0479">Metal-binding</keyword>
<evidence type="ECO:0000313" key="15">
    <source>
        <dbReference type="EMBL" id="MFC7327964.1"/>
    </source>
</evidence>
<dbReference type="SUPFAM" id="SSF48150">
    <property type="entry name" value="DNA-glycosylase"/>
    <property type="match status" value="1"/>
</dbReference>
<sequence length="495" mass="52575">MDDEHCYRAMSSKDGRFDGWFYVAVTSTGIYCRPSCPAVTPKRENTRFFPTAAAAQSAGFRACKRCRPDATPGSPEWNVRADVVGRAMRMIADGAVDRDGVSGLAAALGYSERQLHRLLVAEVGAGPLALARARRAQTARVLLETTDLPVSEVAFGAGFASIRQFNDTVREVFAHSPTDLRRRAGRHRTAGPTGGITLRLPFRPPIDLDLMFGYLAARAVPGVEEYTDGRYRRVLALPHCTGVVELSGGSGAHVWCTLRLDDMRDLGAAVQRCRRLLDLDADPVAVDERLGGRPELAPLVAAGPGRRVPGAADPAELAVRAVLGQQISVAGARTVAGRLSARFGKPLTAPAGSLTHAFPTATELAAADPGDLPMPAARGSALLALAEALAIGAVDLGPGADRDESEARLRELPGIGPWTSGYIRMRALGDPDVFLPTDLGIRRGLERLGLDGAPAAATALAESWRPWRSYAMQHVWAVPRPDAPAAAARVPATRS</sequence>
<dbReference type="PROSITE" id="PS00041">
    <property type="entry name" value="HTH_ARAC_FAMILY_1"/>
    <property type="match status" value="1"/>
</dbReference>
<evidence type="ECO:0000256" key="3">
    <source>
        <dbReference type="ARBA" id="ARBA00012000"/>
    </source>
</evidence>
<dbReference type="InterPro" id="IPR018060">
    <property type="entry name" value="HTH_AraC"/>
</dbReference>
<dbReference type="Proteomes" id="UP001596540">
    <property type="component" value="Unassembled WGS sequence"/>
</dbReference>
<comment type="catalytic activity">
    <reaction evidence="1">
        <text>Hydrolysis of alkylated DNA, releasing 3-methyladenine, 3-methylguanine, 7-methylguanine and 7-methyladenine.</text>
        <dbReference type="EC" id="3.2.2.21"/>
    </reaction>
</comment>
<name>A0ABW2KFK7_9ACTN</name>